<keyword evidence="1" id="KW-0472">Membrane</keyword>
<evidence type="ECO:0000313" key="2">
    <source>
        <dbReference type="EMBL" id="CUH28622.1"/>
    </source>
</evidence>
<keyword evidence="1" id="KW-1133">Transmembrane helix</keyword>
<dbReference type="Proteomes" id="UP000049455">
    <property type="component" value="Unassembled WGS sequence"/>
</dbReference>
<sequence>MPLDRLVLILVIVVLAAMATVWLGALVAASASFPFGLALLLPASLLAYVIWRVVADRIRSRDDDHYDRME</sequence>
<keyword evidence="3" id="KW-1185">Reference proteome</keyword>
<feature type="transmembrane region" description="Helical" evidence="1">
    <location>
        <begin position="33"/>
        <end position="51"/>
    </location>
</feature>
<evidence type="ECO:0000256" key="1">
    <source>
        <dbReference type="SAM" id="Phobius"/>
    </source>
</evidence>
<feature type="transmembrane region" description="Helical" evidence="1">
    <location>
        <begin position="7"/>
        <end position="27"/>
    </location>
</feature>
<dbReference type="RefSeq" id="WP_055662478.1">
    <property type="nucleotide sequence ID" value="NZ_CYPR01000046.1"/>
</dbReference>
<reference evidence="2 3" key="1">
    <citation type="submission" date="2015-09" db="EMBL/GenBank/DDBJ databases">
        <authorList>
            <person name="Jackson K.R."/>
            <person name="Lunt B.L."/>
            <person name="Fisher J.N.B."/>
            <person name="Gardner A.V."/>
            <person name="Bailey M.E."/>
            <person name="Deus L.M."/>
            <person name="Earl A.S."/>
            <person name="Gibby P.D."/>
            <person name="Hartmann K.A."/>
            <person name="Liu J.E."/>
            <person name="Manci A.M."/>
            <person name="Nielsen D.A."/>
            <person name="Solomon M.B."/>
            <person name="Breakwell D.P."/>
            <person name="Burnett S.H."/>
            <person name="Grose J.H."/>
        </authorList>
    </citation>
    <scope>NUCLEOTIDE SEQUENCE [LARGE SCALE GENOMIC DNA]</scope>
    <source>
        <strain evidence="2 3">CECT 7799</strain>
    </source>
</reference>
<evidence type="ECO:0000313" key="3">
    <source>
        <dbReference type="Proteomes" id="UP000049455"/>
    </source>
</evidence>
<keyword evidence="1" id="KW-0812">Transmembrane</keyword>
<dbReference type="AlphaFoldDB" id="A0A0M7B8H3"/>
<organism evidence="2 3">
    <name type="scientific">Jannaschia seosinensis</name>
    <dbReference type="NCBI Taxonomy" id="313367"/>
    <lineage>
        <taxon>Bacteria</taxon>
        <taxon>Pseudomonadati</taxon>
        <taxon>Pseudomonadota</taxon>
        <taxon>Alphaproteobacteria</taxon>
        <taxon>Rhodobacterales</taxon>
        <taxon>Roseobacteraceae</taxon>
        <taxon>Jannaschia</taxon>
    </lineage>
</organism>
<name>A0A0M7B8H3_9RHOB</name>
<dbReference type="STRING" id="313367.JSE7799_00817"/>
<accession>A0A0M7B8H3</accession>
<gene>
    <name evidence="2" type="ORF">JSE7799_00817</name>
</gene>
<proteinExistence type="predicted"/>
<protein>
    <submittedName>
        <fullName evidence="2">Uncharacterized protein</fullName>
    </submittedName>
</protein>
<dbReference type="EMBL" id="CYPR01000046">
    <property type="protein sequence ID" value="CUH28622.1"/>
    <property type="molecule type" value="Genomic_DNA"/>
</dbReference>